<dbReference type="EMBL" id="NKXO01000052">
    <property type="protein sequence ID" value="PKQ66191.1"/>
    <property type="molecule type" value="Genomic_DNA"/>
</dbReference>
<keyword evidence="7" id="KW-1185">Reference proteome</keyword>
<proteinExistence type="inferred from homology"/>
<keyword evidence="2 3" id="KW-0186">Copper</keyword>
<dbReference type="PROSITE" id="PS51352">
    <property type="entry name" value="THIOREDOXIN_2"/>
    <property type="match status" value="1"/>
</dbReference>
<dbReference type="GO" id="GO:0046872">
    <property type="term" value="F:metal ion binding"/>
    <property type="evidence" value="ECO:0007669"/>
    <property type="project" value="UniProtKB-KW"/>
</dbReference>
<evidence type="ECO:0000259" key="5">
    <source>
        <dbReference type="PROSITE" id="PS51352"/>
    </source>
</evidence>
<dbReference type="Gene3D" id="3.40.30.10">
    <property type="entry name" value="Glutaredoxin"/>
    <property type="match status" value="1"/>
</dbReference>
<organism evidence="6 7">
    <name type="scientific">Raineya orbicola</name>
    <dbReference type="NCBI Taxonomy" id="2016530"/>
    <lineage>
        <taxon>Bacteria</taxon>
        <taxon>Pseudomonadati</taxon>
        <taxon>Bacteroidota</taxon>
        <taxon>Cytophagia</taxon>
        <taxon>Cytophagales</taxon>
        <taxon>Raineyaceae</taxon>
        <taxon>Raineya</taxon>
    </lineage>
</organism>
<dbReference type="PANTHER" id="PTHR12151">
    <property type="entry name" value="ELECTRON TRANSPORT PROTIN SCO1/SENC FAMILY MEMBER"/>
    <property type="match status" value="1"/>
</dbReference>
<sequence>MALFLLFQTKNFVGGLKLFCIAKCFSFGAKIKEKLLLMRLWVIWGLLVLGSCNEKAKRLPILGERQAVQVEKNGKIIIDTLYHTIPAFRFINQDSVEVTEKTFEGKIYVTDFFFTTCPSICPKMKQQMLRVYEKYKDDDRILILSHSISREDSVPVLRDYAKKIKISSRRWHLVTGNWNEIERMAKQYFVTVTEDKNEPGGYLHSGHFALIDKQKRIRGIYEGTKPQEVDKLLQDIDILLNENP</sequence>
<dbReference type="InterPro" id="IPR036249">
    <property type="entry name" value="Thioredoxin-like_sf"/>
</dbReference>
<comment type="caution">
    <text evidence="6">The sequence shown here is derived from an EMBL/GenBank/DDBJ whole genome shotgun (WGS) entry which is preliminary data.</text>
</comment>
<evidence type="ECO:0000313" key="6">
    <source>
        <dbReference type="EMBL" id="PKQ66191.1"/>
    </source>
</evidence>
<evidence type="ECO:0000256" key="3">
    <source>
        <dbReference type="PIRSR" id="PIRSR603782-1"/>
    </source>
</evidence>
<feature type="binding site" evidence="3">
    <location>
        <position position="121"/>
    </location>
    <ligand>
        <name>Cu cation</name>
        <dbReference type="ChEBI" id="CHEBI:23378"/>
    </ligand>
</feature>
<dbReference type="CDD" id="cd02968">
    <property type="entry name" value="SCO"/>
    <property type="match status" value="1"/>
</dbReference>
<feature type="domain" description="Thioredoxin" evidence="5">
    <location>
        <begin position="79"/>
        <end position="241"/>
    </location>
</feature>
<comment type="similarity">
    <text evidence="1">Belongs to the SCO1/2 family.</text>
</comment>
<dbReference type="Pfam" id="PF02630">
    <property type="entry name" value="SCO1-SenC"/>
    <property type="match status" value="1"/>
</dbReference>
<dbReference type="InterPro" id="IPR003782">
    <property type="entry name" value="SCO1/SenC"/>
</dbReference>
<feature type="disulfide bond" description="Redox-active" evidence="4">
    <location>
        <begin position="117"/>
        <end position="121"/>
    </location>
</feature>
<evidence type="ECO:0000256" key="4">
    <source>
        <dbReference type="PIRSR" id="PIRSR603782-2"/>
    </source>
</evidence>
<keyword evidence="4" id="KW-1015">Disulfide bond</keyword>
<evidence type="ECO:0000256" key="1">
    <source>
        <dbReference type="ARBA" id="ARBA00010996"/>
    </source>
</evidence>
<feature type="binding site" evidence="3">
    <location>
        <position position="117"/>
    </location>
    <ligand>
        <name>Cu cation</name>
        <dbReference type="ChEBI" id="CHEBI:23378"/>
    </ligand>
</feature>
<protein>
    <submittedName>
        <fullName evidence="6">SCO1/SenC</fullName>
    </submittedName>
</protein>
<dbReference type="PANTHER" id="PTHR12151:SF25">
    <property type="entry name" value="LINALOOL DEHYDRATASE_ISOMERASE DOMAIN-CONTAINING PROTEIN"/>
    <property type="match status" value="1"/>
</dbReference>
<keyword evidence="3" id="KW-0479">Metal-binding</keyword>
<gene>
    <name evidence="6" type="ORF">Rain11_2459</name>
</gene>
<reference evidence="6 7" key="1">
    <citation type="submission" date="2017-06" db="EMBL/GenBank/DDBJ databases">
        <title>Raineya orbicola gen. nov., sp. nov. a slightly thermophilic bacterium of the phylum Bacteroidetes and the description of Raineyaceae fam. nov.</title>
        <authorList>
            <person name="Albuquerque L."/>
            <person name="Polonia A.R.M."/>
            <person name="Barroso C."/>
            <person name="Froufe H.J.C."/>
            <person name="Lage O."/>
            <person name="Lobo-Da-Cunha A."/>
            <person name="Egas C."/>
            <person name="Da Costa M.S."/>
        </authorList>
    </citation>
    <scope>NUCLEOTIDE SEQUENCE [LARGE SCALE GENOMIC DNA]</scope>
    <source>
        <strain evidence="6 7">SPSPC-11</strain>
    </source>
</reference>
<evidence type="ECO:0000313" key="7">
    <source>
        <dbReference type="Proteomes" id="UP000233387"/>
    </source>
</evidence>
<feature type="binding site" evidence="3">
    <location>
        <position position="204"/>
    </location>
    <ligand>
        <name>Cu cation</name>
        <dbReference type="ChEBI" id="CHEBI:23378"/>
    </ligand>
</feature>
<name>A0A2N3I7A8_9BACT</name>
<dbReference type="InterPro" id="IPR013766">
    <property type="entry name" value="Thioredoxin_domain"/>
</dbReference>
<evidence type="ECO:0000256" key="2">
    <source>
        <dbReference type="ARBA" id="ARBA00023008"/>
    </source>
</evidence>
<dbReference type="Proteomes" id="UP000233387">
    <property type="component" value="Unassembled WGS sequence"/>
</dbReference>
<accession>A0A2N3I7A8</accession>
<dbReference type="AlphaFoldDB" id="A0A2N3I7A8"/>
<dbReference type="SUPFAM" id="SSF52833">
    <property type="entry name" value="Thioredoxin-like"/>
    <property type="match status" value="1"/>
</dbReference>